<name>A0A0V0GEJ3_SOLCH</name>
<dbReference type="EMBL" id="GEDG01040778">
    <property type="protein sequence ID" value="JAP06609.1"/>
    <property type="molecule type" value="Transcribed_RNA"/>
</dbReference>
<keyword evidence="1" id="KW-0732">Signal</keyword>
<feature type="non-terminal residue" evidence="2">
    <location>
        <position position="80"/>
    </location>
</feature>
<evidence type="ECO:0000313" key="2">
    <source>
        <dbReference type="EMBL" id="JAP06609.1"/>
    </source>
</evidence>
<accession>A0A0V0GEJ3</accession>
<feature type="chain" id="PRO_5006865215" evidence="1">
    <location>
        <begin position="29"/>
        <end position="80"/>
    </location>
</feature>
<dbReference type="AlphaFoldDB" id="A0A0V0GEJ3"/>
<proteinExistence type="predicted"/>
<organism evidence="2">
    <name type="scientific">Solanum chacoense</name>
    <name type="common">Chaco potato</name>
    <dbReference type="NCBI Taxonomy" id="4108"/>
    <lineage>
        <taxon>Eukaryota</taxon>
        <taxon>Viridiplantae</taxon>
        <taxon>Streptophyta</taxon>
        <taxon>Embryophyta</taxon>
        <taxon>Tracheophyta</taxon>
        <taxon>Spermatophyta</taxon>
        <taxon>Magnoliopsida</taxon>
        <taxon>eudicotyledons</taxon>
        <taxon>Gunneridae</taxon>
        <taxon>Pentapetalae</taxon>
        <taxon>asterids</taxon>
        <taxon>lamiids</taxon>
        <taxon>Solanales</taxon>
        <taxon>Solanaceae</taxon>
        <taxon>Solanoideae</taxon>
        <taxon>Solaneae</taxon>
        <taxon>Solanum</taxon>
    </lineage>
</organism>
<reference evidence="2" key="1">
    <citation type="submission" date="2015-12" db="EMBL/GenBank/DDBJ databases">
        <title>Gene expression during late stages of embryo sac development: a critical building block for successful pollen-pistil interactions.</title>
        <authorList>
            <person name="Liu Y."/>
            <person name="Joly V."/>
            <person name="Sabar M."/>
            <person name="Matton D.P."/>
        </authorList>
    </citation>
    <scope>NUCLEOTIDE SEQUENCE</scope>
</reference>
<protein>
    <submittedName>
        <fullName evidence="2">Putative ovule protein</fullName>
    </submittedName>
</protein>
<feature type="signal peptide" evidence="1">
    <location>
        <begin position="1"/>
        <end position="28"/>
    </location>
</feature>
<sequence length="80" mass="9146">MKKASLKLFFTMALFMVAIDIFCFKVEGFGDCYHDGDCEHFRAKYHCIPFCNEGLMCDCGPQIKDEDLGITYTDDNLNLS</sequence>
<evidence type="ECO:0000256" key="1">
    <source>
        <dbReference type="SAM" id="SignalP"/>
    </source>
</evidence>